<comment type="subcellular location">
    <subcellularLocation>
        <location evidence="1">Cytoplasm</location>
    </subcellularLocation>
</comment>
<dbReference type="Ensembl" id="ENSPNAT00000035906.2">
    <property type="protein sequence ID" value="ENSPNAP00000030035.2"/>
    <property type="gene ID" value="ENSPNAG00000016538.2"/>
</dbReference>
<reference evidence="12 13" key="1">
    <citation type="submission" date="2020-10" db="EMBL/GenBank/DDBJ databases">
        <title>Pygocentrus nattereri (red-bellied piranha) genome, fPygNat1, primary haplotype.</title>
        <authorList>
            <person name="Myers G."/>
            <person name="Meyer A."/>
            <person name="Karagic N."/>
            <person name="Pippel M."/>
            <person name="Winkler S."/>
            <person name="Tracey A."/>
            <person name="Wood J."/>
            <person name="Formenti G."/>
            <person name="Howe K."/>
            <person name="Fedrigo O."/>
            <person name="Jarvis E.D."/>
        </authorList>
    </citation>
    <scope>NUCLEOTIDE SEQUENCE [LARGE SCALE GENOMIC DNA]</scope>
</reference>
<feature type="domain" description="SAND" evidence="11">
    <location>
        <begin position="61"/>
        <end position="147"/>
    </location>
</feature>
<dbReference type="InterPro" id="IPR059099">
    <property type="entry name" value="GMEB1/2/Spe-44_dom"/>
</dbReference>
<keyword evidence="13" id="KW-1185">Reference proteome</keyword>
<dbReference type="Proteomes" id="UP001501920">
    <property type="component" value="Chromosome 1"/>
</dbReference>
<dbReference type="FunFam" id="3.10.390.10:FF:000003">
    <property type="entry name" value="glucocorticoid modulatory element-binding protein 1 isoform X2"/>
    <property type="match status" value="1"/>
</dbReference>
<keyword evidence="3" id="KW-0479">Metal-binding</keyword>
<reference evidence="12" key="3">
    <citation type="submission" date="2025-09" db="UniProtKB">
        <authorList>
            <consortium name="Ensembl"/>
        </authorList>
    </citation>
    <scope>IDENTIFICATION</scope>
</reference>
<evidence type="ECO:0000256" key="1">
    <source>
        <dbReference type="ARBA" id="ARBA00004496"/>
    </source>
</evidence>
<evidence type="ECO:0000256" key="4">
    <source>
        <dbReference type="ARBA" id="ARBA00022833"/>
    </source>
</evidence>
<dbReference type="GO" id="GO:0046872">
    <property type="term" value="F:metal ion binding"/>
    <property type="evidence" value="ECO:0007669"/>
    <property type="project" value="UniProtKB-KW"/>
</dbReference>
<dbReference type="InterPro" id="IPR010919">
    <property type="entry name" value="SAND-like_dom_sf"/>
</dbReference>
<reference evidence="12" key="2">
    <citation type="submission" date="2025-08" db="UniProtKB">
        <authorList>
            <consortium name="Ensembl"/>
        </authorList>
    </citation>
    <scope>IDENTIFICATION</scope>
</reference>
<keyword evidence="7" id="KW-0238">DNA-binding</keyword>
<evidence type="ECO:0000256" key="9">
    <source>
        <dbReference type="ARBA" id="ARBA00023242"/>
    </source>
</evidence>
<dbReference type="GeneTree" id="ENSGT00410000025596"/>
<evidence type="ECO:0000259" key="11">
    <source>
        <dbReference type="PROSITE" id="PS50864"/>
    </source>
</evidence>
<evidence type="ECO:0000256" key="6">
    <source>
        <dbReference type="ARBA" id="ARBA00023054"/>
    </source>
</evidence>
<accession>A0A3B4E2Q5</accession>
<evidence type="ECO:0000313" key="13">
    <source>
        <dbReference type="Proteomes" id="UP001501920"/>
    </source>
</evidence>
<feature type="region of interest" description="Disordered" evidence="10">
    <location>
        <begin position="343"/>
        <end position="372"/>
    </location>
</feature>
<keyword evidence="5" id="KW-0805">Transcription regulation</keyword>
<protein>
    <recommendedName>
        <fullName evidence="11">SAND domain-containing protein</fullName>
    </recommendedName>
</protein>
<dbReference type="PROSITE" id="PS50864">
    <property type="entry name" value="SAND"/>
    <property type="match status" value="1"/>
</dbReference>
<dbReference type="InterPro" id="IPR000770">
    <property type="entry name" value="SAND_dom"/>
</dbReference>
<name>A0A3B4E2Q5_PYGNA</name>
<dbReference type="PANTHER" id="PTHR10417">
    <property type="entry name" value="GLUCOCORTICOID MODULATORY ELEMENT-BINDING PROTEIN"/>
    <property type="match status" value="1"/>
</dbReference>
<dbReference type="GO" id="GO:0005737">
    <property type="term" value="C:cytoplasm"/>
    <property type="evidence" value="ECO:0007669"/>
    <property type="project" value="UniProtKB-SubCell"/>
</dbReference>
<dbReference type="AlphaFoldDB" id="A0A3B4E2Q5"/>
<dbReference type="GO" id="GO:0005634">
    <property type="term" value="C:nucleus"/>
    <property type="evidence" value="ECO:0007669"/>
    <property type="project" value="TreeGrafter"/>
</dbReference>
<keyword evidence="6" id="KW-0175">Coiled coil</keyword>
<dbReference type="Gene3D" id="3.10.390.10">
    <property type="entry name" value="SAND domain-like"/>
    <property type="match status" value="1"/>
</dbReference>
<dbReference type="OMA" id="QVTXLER"/>
<keyword evidence="2" id="KW-0963">Cytoplasm</keyword>
<keyword evidence="9" id="KW-0539">Nucleus</keyword>
<dbReference type="Pfam" id="PF01342">
    <property type="entry name" value="SAND"/>
    <property type="match status" value="1"/>
</dbReference>
<evidence type="ECO:0000313" key="12">
    <source>
        <dbReference type="Ensembl" id="ENSPNAP00000030035.2"/>
    </source>
</evidence>
<dbReference type="GO" id="GO:0000978">
    <property type="term" value="F:RNA polymerase II cis-regulatory region sequence-specific DNA binding"/>
    <property type="evidence" value="ECO:0007669"/>
    <property type="project" value="TreeGrafter"/>
</dbReference>
<dbReference type="GO" id="GO:0006357">
    <property type="term" value="P:regulation of transcription by RNA polymerase II"/>
    <property type="evidence" value="ECO:0007669"/>
    <property type="project" value="TreeGrafter"/>
</dbReference>
<organism evidence="12 13">
    <name type="scientific">Pygocentrus nattereri</name>
    <name type="common">Red-bellied piranha</name>
    <dbReference type="NCBI Taxonomy" id="42514"/>
    <lineage>
        <taxon>Eukaryota</taxon>
        <taxon>Metazoa</taxon>
        <taxon>Chordata</taxon>
        <taxon>Craniata</taxon>
        <taxon>Vertebrata</taxon>
        <taxon>Euteleostomi</taxon>
        <taxon>Actinopterygii</taxon>
        <taxon>Neopterygii</taxon>
        <taxon>Teleostei</taxon>
        <taxon>Ostariophysi</taxon>
        <taxon>Characiformes</taxon>
        <taxon>Characoidei</taxon>
        <taxon>Pygocentrus</taxon>
    </lineage>
</organism>
<dbReference type="RefSeq" id="XP_017543073.2">
    <property type="nucleotide sequence ID" value="XM_017687584.2"/>
</dbReference>
<evidence type="ECO:0000256" key="7">
    <source>
        <dbReference type="ARBA" id="ARBA00023125"/>
    </source>
</evidence>
<keyword evidence="8" id="KW-0804">Transcription</keyword>
<gene>
    <name evidence="12" type="primary">GMEB1</name>
</gene>
<dbReference type="PANTHER" id="PTHR10417:SF3">
    <property type="entry name" value="GLUCOCORTICOID MODULATORY ELEMENT-BINDING PROTEIN 1"/>
    <property type="match status" value="1"/>
</dbReference>
<evidence type="ECO:0000256" key="5">
    <source>
        <dbReference type="ARBA" id="ARBA00023015"/>
    </source>
</evidence>
<dbReference type="SMART" id="SM00258">
    <property type="entry name" value="SAND"/>
    <property type="match status" value="1"/>
</dbReference>
<evidence type="ECO:0000256" key="3">
    <source>
        <dbReference type="ARBA" id="ARBA00022723"/>
    </source>
</evidence>
<keyword evidence="4" id="KW-0862">Zinc</keyword>
<dbReference type="GeneID" id="108414690"/>
<proteinExistence type="predicted"/>
<evidence type="ECO:0000256" key="10">
    <source>
        <dbReference type="SAM" id="MobiDB-lite"/>
    </source>
</evidence>
<dbReference type="SUPFAM" id="SSF63763">
    <property type="entry name" value="SAND domain-like"/>
    <property type="match status" value="1"/>
</dbReference>
<evidence type="ECO:0000256" key="2">
    <source>
        <dbReference type="ARBA" id="ARBA00022490"/>
    </source>
</evidence>
<sequence length="570" mass="61630">MTETEVTVSVGDMVVMKASEEEEVGADDASKTQVILQLQPITSGVRDESGESGATVVAVEAQDEDLVAGDDVELGYPITCGESKAVLLFKKFVCPGINVKCVKYEDQLISPKQFVHMSGKATLKDWKRAIRMEGVMLRKMMDSGQLDFYQHSTLCTNTCRSTKFDLLINNTRFPPDSSVLSTPSTTHGQVAMGNGGEVVMVEEKAEEATGSLDWSSATVETVEKKEVAEISEETFSFWKGIADVGLMGEVVSNIRTELLELLRGVQLRSDQANLQDAEVAVLSNLAQVFGLLDSIKRILSVRRQMTDPGEKQVLKALTSLELQLEEQKKQQSWLSQSQALSSLLAPSSPPAKRTPKRPRLQRPASTTLLGSTVTQPVTLQPQQFTVLSPIALPSVGQPFTVAGLAQPPTTVTLHALPVGSQVFTRIATDGKGETITLHPAQGITLLGTTAVQDPGCTVVSPMELVRLTQGSVDVEQEDETQTHTATVIEIDPAPVEHGMGVVELQLETDGAGGAEEATLALKEGEGEVVMQREEIHSQAEELQLEANGQIHNLQILVVEEEQTHEEGKSK</sequence>
<dbReference type="RefSeq" id="XP_017543074.2">
    <property type="nucleotide sequence ID" value="XM_017687585.2"/>
</dbReference>
<dbReference type="Pfam" id="PF25892">
    <property type="entry name" value="Spe-44"/>
    <property type="match status" value="1"/>
</dbReference>
<evidence type="ECO:0000256" key="8">
    <source>
        <dbReference type="ARBA" id="ARBA00023163"/>
    </source>
</evidence>